<gene>
    <name evidence="2" type="ORF">FCN18_34575</name>
</gene>
<feature type="compositionally biased region" description="Polar residues" evidence="1">
    <location>
        <begin position="265"/>
        <end position="274"/>
    </location>
</feature>
<comment type="caution">
    <text evidence="2">The sequence shown here is derived from an EMBL/GenBank/DDBJ whole genome shotgun (WGS) entry which is preliminary data.</text>
</comment>
<evidence type="ECO:0000256" key="1">
    <source>
        <dbReference type="SAM" id="MobiDB-lite"/>
    </source>
</evidence>
<protein>
    <submittedName>
        <fullName evidence="2">Uncharacterized protein</fullName>
    </submittedName>
</protein>
<feature type="region of interest" description="Disordered" evidence="1">
    <location>
        <begin position="210"/>
        <end position="229"/>
    </location>
</feature>
<reference evidence="2 3" key="1">
    <citation type="journal article" date="2015" name="Antonie Van Leeuwenhoek">
        <title>Prauserella endophytica sp. nov., an endophytic actinobacterium isolated from Tamarix taklamakanensis.</title>
        <authorList>
            <person name="Liu J.M."/>
            <person name="Habden X."/>
            <person name="Guo L."/>
            <person name="Tuo L."/>
            <person name="Jiang Z.K."/>
            <person name="Liu S.W."/>
            <person name="Liu X.F."/>
            <person name="Chen L."/>
            <person name="Li R.F."/>
            <person name="Zhang Y.Q."/>
            <person name="Sun C.H."/>
        </authorList>
    </citation>
    <scope>NUCLEOTIDE SEQUENCE [LARGE SCALE GENOMIC DNA]</scope>
    <source>
        <strain evidence="2 3">CGMCC 4.7182</strain>
    </source>
</reference>
<sequence>MTRESFIALTVSLPGGVVAHGVFGTRADARLCADWCGITDPDVEATRAVALFSPDSEPVLTHDTTRGEVFVLPDEVMSVLENHTAEATVRDECVIALVVVPTEPRAAFAVGPFDRDQARRWLTDASTPRKGRPAECRLLPVRASALGTVAATAATTDRPVPAVVLLDTSNGPVCYGPFDSTLDAALFWHDITRTLQLTNVHGTSVCELLTPGPGSASTAPSGTTPDDDRVRGWVVRLAPSGRDRDADPRLVGLFTDEPSAREWQPDSTESTSATAILPVYRP</sequence>
<dbReference type="Proteomes" id="UP000309992">
    <property type="component" value="Unassembled WGS sequence"/>
</dbReference>
<name>A0ABY2RUC2_9PSEU</name>
<keyword evidence="3" id="KW-1185">Reference proteome</keyword>
<feature type="region of interest" description="Disordered" evidence="1">
    <location>
        <begin position="255"/>
        <end position="282"/>
    </location>
</feature>
<evidence type="ECO:0000313" key="2">
    <source>
        <dbReference type="EMBL" id="TKG60957.1"/>
    </source>
</evidence>
<accession>A0ABY2RUC2</accession>
<feature type="compositionally biased region" description="Polar residues" evidence="1">
    <location>
        <begin position="215"/>
        <end position="224"/>
    </location>
</feature>
<evidence type="ECO:0000313" key="3">
    <source>
        <dbReference type="Proteomes" id="UP000309992"/>
    </source>
</evidence>
<dbReference type="RefSeq" id="WP_137097162.1">
    <property type="nucleotide sequence ID" value="NZ_SWMS01000033.1"/>
</dbReference>
<proteinExistence type="predicted"/>
<organism evidence="2 3">
    <name type="scientific">Prauserella endophytica</name>
    <dbReference type="NCBI Taxonomy" id="1592324"/>
    <lineage>
        <taxon>Bacteria</taxon>
        <taxon>Bacillati</taxon>
        <taxon>Actinomycetota</taxon>
        <taxon>Actinomycetes</taxon>
        <taxon>Pseudonocardiales</taxon>
        <taxon>Pseudonocardiaceae</taxon>
        <taxon>Prauserella</taxon>
        <taxon>Prauserella coralliicola group</taxon>
    </lineage>
</organism>
<dbReference type="EMBL" id="SWMS01000033">
    <property type="protein sequence ID" value="TKG60957.1"/>
    <property type="molecule type" value="Genomic_DNA"/>
</dbReference>